<dbReference type="EMBL" id="JAGPYM010000006">
    <property type="protein sequence ID" value="KAH6893131.1"/>
    <property type="molecule type" value="Genomic_DNA"/>
</dbReference>
<comment type="caution">
    <text evidence="11">The sequence shown here is derived from an EMBL/GenBank/DDBJ whole genome shotgun (WGS) entry which is preliminary data.</text>
</comment>
<dbReference type="Proteomes" id="UP000777438">
    <property type="component" value="Unassembled WGS sequence"/>
</dbReference>
<dbReference type="GO" id="GO:0030600">
    <property type="term" value="F:feruloyl esterase activity"/>
    <property type="evidence" value="ECO:0007669"/>
    <property type="project" value="UniProtKB-EC"/>
</dbReference>
<comment type="similarity">
    <text evidence="1 10">Belongs to the tannase family.</text>
</comment>
<dbReference type="PANTHER" id="PTHR33938">
    <property type="entry name" value="FERULOYL ESTERASE B-RELATED"/>
    <property type="match status" value="1"/>
</dbReference>
<keyword evidence="3" id="KW-0858">Xylan degradation</keyword>
<dbReference type="InterPro" id="IPR011118">
    <property type="entry name" value="Tannase/feruloyl_esterase"/>
</dbReference>
<evidence type="ECO:0000256" key="3">
    <source>
        <dbReference type="ARBA" id="ARBA00022651"/>
    </source>
</evidence>
<evidence type="ECO:0000256" key="5">
    <source>
        <dbReference type="ARBA" id="ARBA00022729"/>
    </source>
</evidence>
<gene>
    <name evidence="11" type="ORF">B0T10DRAFT_546407</name>
</gene>
<evidence type="ECO:0000256" key="8">
    <source>
        <dbReference type="ARBA" id="ARBA00023157"/>
    </source>
</evidence>
<keyword evidence="8" id="KW-1015">Disulfide bond</keyword>
<dbReference type="GO" id="GO:0046872">
    <property type="term" value="F:metal ion binding"/>
    <property type="evidence" value="ECO:0007669"/>
    <property type="project" value="UniProtKB-KW"/>
</dbReference>
<dbReference type="EC" id="3.1.1.-" evidence="10"/>
<dbReference type="Pfam" id="PF07519">
    <property type="entry name" value="Tannase"/>
    <property type="match status" value="2"/>
</dbReference>
<sequence length="525" mass="57484">MMKLLHASLLGLQALVQLAEGSQSFAKKCDAIAKTLNRQLDNTKVNLTQYISAGSNATAPSTHSTCAAFNSEVDFDFCRIRLYTATSEKSGITYETWLPLNWTGRFLSVGNGGLGGCISFDDMAYAAASGFAVVGTNNGHDGNTGLPFYKNREVLKDFAYRALHTGVVLGKQITKTFYGKKHSKSYYLGCSTGGRQGFKEAQDFPDDFDGIVAGAPAFDFNNLQAWSGSFYGITGPPGASTFVTAAQWDLVIKDVLKECDGLDGVVDGIIEDPDLCQYRPENLICGQDEKTNCLTGLQAETVRRVFSPLYDATGTMLYPRLQPGANSTATVWSGVPFQYAVDWWRYVIYNDPSWGPNLTLKDIEAAKKVDTFDIATWKGDLSAARDSGLKVLHYHGLQDPIITSDNSARYYDYVSRTMNLPSDELDEFYRYFRISGMGHCSGGAGAYNIGNRQSGYAGDEPEGNVLSAIVQWVEEGVAPDYVLGTAYTDVTKAKVAFQRKHCKYPLRNSYKGSGNPNVTKSWNCV</sequence>
<feature type="chain" id="PRO_5040537890" description="Carboxylic ester hydrolase" evidence="10">
    <location>
        <begin position="22"/>
        <end position="525"/>
    </location>
</feature>
<accession>A0A9P9AUS2</accession>
<evidence type="ECO:0000313" key="11">
    <source>
        <dbReference type="EMBL" id="KAH6893131.1"/>
    </source>
</evidence>
<protein>
    <recommendedName>
        <fullName evidence="10">Carboxylic ester hydrolase</fullName>
        <ecNumber evidence="10">3.1.1.-</ecNumber>
    </recommendedName>
</protein>
<evidence type="ECO:0000256" key="9">
    <source>
        <dbReference type="ARBA" id="ARBA00034075"/>
    </source>
</evidence>
<feature type="signal peptide" evidence="10">
    <location>
        <begin position="1"/>
        <end position="21"/>
    </location>
</feature>
<keyword evidence="3" id="KW-0624">Polysaccharide degradation</keyword>
<keyword evidence="12" id="KW-1185">Reference proteome</keyword>
<evidence type="ECO:0000256" key="7">
    <source>
        <dbReference type="ARBA" id="ARBA00022837"/>
    </source>
</evidence>
<evidence type="ECO:0000256" key="1">
    <source>
        <dbReference type="ARBA" id="ARBA00006249"/>
    </source>
</evidence>
<evidence type="ECO:0000313" key="12">
    <source>
        <dbReference type="Proteomes" id="UP000777438"/>
    </source>
</evidence>
<dbReference type="InterPro" id="IPR029058">
    <property type="entry name" value="AB_hydrolase_fold"/>
</dbReference>
<dbReference type="OrthoDB" id="3039123at2759"/>
<keyword evidence="5 10" id="KW-0732">Signal</keyword>
<comment type="catalytic activity">
    <reaction evidence="9">
        <text>feruloyl-polysaccharide + H2O = ferulate + polysaccharide.</text>
        <dbReference type="EC" id="3.1.1.73"/>
    </reaction>
</comment>
<reference evidence="11 12" key="1">
    <citation type="journal article" date="2021" name="Nat. Commun.">
        <title>Genetic determinants of endophytism in the Arabidopsis root mycobiome.</title>
        <authorList>
            <person name="Mesny F."/>
            <person name="Miyauchi S."/>
            <person name="Thiergart T."/>
            <person name="Pickel B."/>
            <person name="Atanasova L."/>
            <person name="Karlsson M."/>
            <person name="Huettel B."/>
            <person name="Barry K.W."/>
            <person name="Haridas S."/>
            <person name="Chen C."/>
            <person name="Bauer D."/>
            <person name="Andreopoulos W."/>
            <person name="Pangilinan J."/>
            <person name="LaButti K."/>
            <person name="Riley R."/>
            <person name="Lipzen A."/>
            <person name="Clum A."/>
            <person name="Drula E."/>
            <person name="Henrissat B."/>
            <person name="Kohler A."/>
            <person name="Grigoriev I.V."/>
            <person name="Martin F.M."/>
            <person name="Hacquard S."/>
        </authorList>
    </citation>
    <scope>NUCLEOTIDE SEQUENCE [LARGE SCALE GENOMIC DNA]</scope>
    <source>
        <strain evidence="11 12">MPI-CAGE-CH-0241</strain>
    </source>
</reference>
<dbReference type="AlphaFoldDB" id="A0A9P9AUS2"/>
<keyword evidence="2" id="KW-0719">Serine esterase</keyword>
<evidence type="ECO:0000256" key="10">
    <source>
        <dbReference type="RuleBase" id="RU361238"/>
    </source>
</evidence>
<dbReference type="Gene3D" id="3.40.50.1820">
    <property type="entry name" value="alpha/beta hydrolase"/>
    <property type="match status" value="1"/>
</dbReference>
<evidence type="ECO:0000256" key="2">
    <source>
        <dbReference type="ARBA" id="ARBA00022487"/>
    </source>
</evidence>
<dbReference type="GO" id="GO:0045493">
    <property type="term" value="P:xylan catabolic process"/>
    <property type="evidence" value="ECO:0007669"/>
    <property type="project" value="UniProtKB-KW"/>
</dbReference>
<dbReference type="SUPFAM" id="SSF53474">
    <property type="entry name" value="alpha/beta-Hydrolases"/>
    <property type="match status" value="1"/>
</dbReference>
<keyword evidence="3" id="KW-0119">Carbohydrate metabolism</keyword>
<organism evidence="11 12">
    <name type="scientific">Thelonectria olida</name>
    <dbReference type="NCBI Taxonomy" id="1576542"/>
    <lineage>
        <taxon>Eukaryota</taxon>
        <taxon>Fungi</taxon>
        <taxon>Dikarya</taxon>
        <taxon>Ascomycota</taxon>
        <taxon>Pezizomycotina</taxon>
        <taxon>Sordariomycetes</taxon>
        <taxon>Hypocreomycetidae</taxon>
        <taxon>Hypocreales</taxon>
        <taxon>Nectriaceae</taxon>
        <taxon>Thelonectria</taxon>
    </lineage>
</organism>
<evidence type="ECO:0000256" key="4">
    <source>
        <dbReference type="ARBA" id="ARBA00022723"/>
    </source>
</evidence>
<name>A0A9P9AUS2_9HYPO</name>
<proteinExistence type="inferred from homology"/>
<keyword evidence="6 10" id="KW-0378">Hydrolase</keyword>
<keyword evidence="7" id="KW-0106">Calcium</keyword>
<evidence type="ECO:0000256" key="6">
    <source>
        <dbReference type="ARBA" id="ARBA00022801"/>
    </source>
</evidence>
<keyword evidence="4" id="KW-0479">Metal-binding</keyword>
<dbReference type="PANTHER" id="PTHR33938:SF15">
    <property type="entry name" value="FERULOYL ESTERASE B-RELATED"/>
    <property type="match status" value="1"/>
</dbReference>